<dbReference type="PANTHER" id="PTHR13107">
    <property type="entry name" value="N6-ADENOSINE-METHYLTRANSFERASE NON-CATALYTIC SUBUNIT"/>
    <property type="match status" value="1"/>
</dbReference>
<protein>
    <submittedName>
        <fullName evidence="2">Uncharacterized protein</fullName>
    </submittedName>
</protein>
<dbReference type="Proteomes" id="UP001457282">
    <property type="component" value="Unassembled WGS sequence"/>
</dbReference>
<dbReference type="PANTHER" id="PTHR13107:SF0">
    <property type="entry name" value="N6-ADENOSINE-METHYLTRANSFERASE NON-CATALYTIC SUBUNIT"/>
    <property type="match status" value="1"/>
</dbReference>
<dbReference type="InterPro" id="IPR045123">
    <property type="entry name" value="METTL14-like"/>
</dbReference>
<feature type="region of interest" description="Disordered" evidence="1">
    <location>
        <begin position="21"/>
        <end position="49"/>
    </location>
</feature>
<evidence type="ECO:0000313" key="3">
    <source>
        <dbReference type="Proteomes" id="UP001457282"/>
    </source>
</evidence>
<dbReference type="EMBL" id="JBEDUW010000007">
    <property type="protein sequence ID" value="KAK9914289.1"/>
    <property type="molecule type" value="Genomic_DNA"/>
</dbReference>
<name>A0AAW1W182_RUBAR</name>
<organism evidence="2 3">
    <name type="scientific">Rubus argutus</name>
    <name type="common">Southern blackberry</name>
    <dbReference type="NCBI Taxonomy" id="59490"/>
    <lineage>
        <taxon>Eukaryota</taxon>
        <taxon>Viridiplantae</taxon>
        <taxon>Streptophyta</taxon>
        <taxon>Embryophyta</taxon>
        <taxon>Tracheophyta</taxon>
        <taxon>Spermatophyta</taxon>
        <taxon>Magnoliopsida</taxon>
        <taxon>eudicotyledons</taxon>
        <taxon>Gunneridae</taxon>
        <taxon>Pentapetalae</taxon>
        <taxon>rosids</taxon>
        <taxon>fabids</taxon>
        <taxon>Rosales</taxon>
        <taxon>Rosaceae</taxon>
        <taxon>Rosoideae</taxon>
        <taxon>Rosoideae incertae sedis</taxon>
        <taxon>Rubus</taxon>
    </lineage>
</organism>
<reference evidence="2 3" key="1">
    <citation type="journal article" date="2023" name="G3 (Bethesda)">
        <title>A chromosome-length genome assembly and annotation of blackberry (Rubus argutus, cv. 'Hillquist').</title>
        <authorList>
            <person name="Bruna T."/>
            <person name="Aryal R."/>
            <person name="Dudchenko O."/>
            <person name="Sargent D.J."/>
            <person name="Mead D."/>
            <person name="Buti M."/>
            <person name="Cavallini A."/>
            <person name="Hytonen T."/>
            <person name="Andres J."/>
            <person name="Pham M."/>
            <person name="Weisz D."/>
            <person name="Mascagni F."/>
            <person name="Usai G."/>
            <person name="Natali L."/>
            <person name="Bassil N."/>
            <person name="Fernandez G.E."/>
            <person name="Lomsadze A."/>
            <person name="Armour M."/>
            <person name="Olukolu B."/>
            <person name="Poorten T."/>
            <person name="Britton C."/>
            <person name="Davik J."/>
            <person name="Ashrafi H."/>
            <person name="Aiden E.L."/>
            <person name="Borodovsky M."/>
            <person name="Worthington M."/>
        </authorList>
    </citation>
    <scope>NUCLEOTIDE SEQUENCE [LARGE SCALE GENOMIC DNA]</scope>
    <source>
        <strain evidence="2">PI 553951</strain>
    </source>
</reference>
<sequence>MDSPDNYGSYIRNFADKDGKVWHGEGGQNMPPEAPHLIGTTSDIEDLLPKPPMKPAADAVPWLIHQYRVLMGEWAALCLQGFDMYSYSAQTNGDC</sequence>
<gene>
    <name evidence="2" type="ORF">M0R45_038075</name>
</gene>
<dbReference type="GO" id="GO:0036396">
    <property type="term" value="C:RNA N6-methyladenosine methyltransferase complex"/>
    <property type="evidence" value="ECO:0007669"/>
    <property type="project" value="TreeGrafter"/>
</dbReference>
<evidence type="ECO:0000313" key="2">
    <source>
        <dbReference type="EMBL" id="KAK9914289.1"/>
    </source>
</evidence>
<comment type="caution">
    <text evidence="2">The sequence shown here is derived from an EMBL/GenBank/DDBJ whole genome shotgun (WGS) entry which is preliminary data.</text>
</comment>
<evidence type="ECO:0000256" key="1">
    <source>
        <dbReference type="SAM" id="MobiDB-lite"/>
    </source>
</evidence>
<dbReference type="GO" id="GO:0003729">
    <property type="term" value="F:mRNA binding"/>
    <property type="evidence" value="ECO:0007669"/>
    <property type="project" value="TreeGrafter"/>
</dbReference>
<keyword evidence="3" id="KW-1185">Reference proteome</keyword>
<proteinExistence type="predicted"/>
<dbReference type="GO" id="GO:0005634">
    <property type="term" value="C:nucleus"/>
    <property type="evidence" value="ECO:0007669"/>
    <property type="project" value="TreeGrafter"/>
</dbReference>
<dbReference type="AlphaFoldDB" id="A0AAW1W182"/>
<accession>A0AAW1W182</accession>